<name>A0A699XQB7_TANCI</name>
<accession>A0A699XQB7</accession>
<gene>
    <name evidence="2" type="ORF">Tci_931080</name>
</gene>
<feature type="region of interest" description="Disordered" evidence="1">
    <location>
        <begin position="1"/>
        <end position="46"/>
    </location>
</feature>
<proteinExistence type="predicted"/>
<evidence type="ECO:0000313" key="2">
    <source>
        <dbReference type="EMBL" id="GFD59111.1"/>
    </source>
</evidence>
<comment type="caution">
    <text evidence="2">The sequence shown here is derived from an EMBL/GenBank/DDBJ whole genome shotgun (WGS) entry which is preliminary data.</text>
</comment>
<dbReference type="AlphaFoldDB" id="A0A699XQB7"/>
<feature type="compositionally biased region" description="Polar residues" evidence="1">
    <location>
        <begin position="1"/>
        <end position="19"/>
    </location>
</feature>
<protein>
    <submittedName>
        <fullName evidence="2">Uncharacterized protein</fullName>
    </submittedName>
</protein>
<feature type="non-terminal residue" evidence="2">
    <location>
        <position position="1"/>
    </location>
</feature>
<organism evidence="2">
    <name type="scientific">Tanacetum cinerariifolium</name>
    <name type="common">Dalmatian daisy</name>
    <name type="synonym">Chrysanthemum cinerariifolium</name>
    <dbReference type="NCBI Taxonomy" id="118510"/>
    <lineage>
        <taxon>Eukaryota</taxon>
        <taxon>Viridiplantae</taxon>
        <taxon>Streptophyta</taxon>
        <taxon>Embryophyta</taxon>
        <taxon>Tracheophyta</taxon>
        <taxon>Spermatophyta</taxon>
        <taxon>Magnoliopsida</taxon>
        <taxon>eudicotyledons</taxon>
        <taxon>Gunneridae</taxon>
        <taxon>Pentapetalae</taxon>
        <taxon>asterids</taxon>
        <taxon>campanulids</taxon>
        <taxon>Asterales</taxon>
        <taxon>Asteraceae</taxon>
        <taxon>Asteroideae</taxon>
        <taxon>Anthemideae</taxon>
        <taxon>Anthemidinae</taxon>
        <taxon>Tanacetum</taxon>
    </lineage>
</organism>
<dbReference type="EMBL" id="BKCJ011861237">
    <property type="protein sequence ID" value="GFD59111.1"/>
    <property type="molecule type" value="Genomic_DNA"/>
</dbReference>
<evidence type="ECO:0000256" key="1">
    <source>
        <dbReference type="SAM" id="MobiDB-lite"/>
    </source>
</evidence>
<reference evidence="2" key="1">
    <citation type="journal article" date="2019" name="Sci. Rep.">
        <title>Draft genome of Tanacetum cinerariifolium, the natural source of mosquito coil.</title>
        <authorList>
            <person name="Yamashiro T."/>
            <person name="Shiraishi A."/>
            <person name="Satake H."/>
            <person name="Nakayama K."/>
        </authorList>
    </citation>
    <scope>NUCLEOTIDE SEQUENCE</scope>
</reference>
<sequence length="46" mass="5008">SSIGAGQTSTMTRSTTPGPQQLRGVRRTRSGPQQSRGVKRTTSEYR</sequence>